<feature type="compositionally biased region" description="Basic and acidic residues" evidence="1">
    <location>
        <begin position="832"/>
        <end position="853"/>
    </location>
</feature>
<dbReference type="GO" id="GO:0048024">
    <property type="term" value="P:regulation of mRNA splicing, via spliceosome"/>
    <property type="evidence" value="ECO:0007669"/>
    <property type="project" value="TreeGrafter"/>
</dbReference>
<proteinExistence type="predicted"/>
<dbReference type="InterPro" id="IPR032922">
    <property type="entry name" value="SON"/>
</dbReference>
<feature type="region of interest" description="Disordered" evidence="1">
    <location>
        <begin position="1023"/>
        <end position="1052"/>
    </location>
</feature>
<feature type="compositionally biased region" description="Basic residues" evidence="1">
    <location>
        <begin position="776"/>
        <end position="788"/>
    </location>
</feature>
<organism evidence="2 3">
    <name type="scientific">Aquatica leii</name>
    <dbReference type="NCBI Taxonomy" id="1421715"/>
    <lineage>
        <taxon>Eukaryota</taxon>
        <taxon>Metazoa</taxon>
        <taxon>Ecdysozoa</taxon>
        <taxon>Arthropoda</taxon>
        <taxon>Hexapoda</taxon>
        <taxon>Insecta</taxon>
        <taxon>Pterygota</taxon>
        <taxon>Neoptera</taxon>
        <taxon>Endopterygota</taxon>
        <taxon>Coleoptera</taxon>
        <taxon>Polyphaga</taxon>
        <taxon>Elateriformia</taxon>
        <taxon>Elateroidea</taxon>
        <taxon>Lampyridae</taxon>
        <taxon>Luciolinae</taxon>
        <taxon>Aquatica</taxon>
    </lineage>
</organism>
<dbReference type="PANTHER" id="PTHR46528">
    <property type="entry name" value="PROTEIN SON"/>
    <property type="match status" value="1"/>
</dbReference>
<dbReference type="Proteomes" id="UP001353858">
    <property type="component" value="Unassembled WGS sequence"/>
</dbReference>
<protein>
    <submittedName>
        <fullName evidence="2">Uncharacterized protein</fullName>
    </submittedName>
</protein>
<accession>A0AAN7SNN3</accession>
<evidence type="ECO:0000313" key="3">
    <source>
        <dbReference type="Proteomes" id="UP001353858"/>
    </source>
</evidence>
<feature type="compositionally biased region" description="Basic and acidic residues" evidence="1">
    <location>
        <begin position="789"/>
        <end position="823"/>
    </location>
</feature>
<dbReference type="GO" id="GO:0051726">
    <property type="term" value="P:regulation of cell cycle"/>
    <property type="evidence" value="ECO:0007669"/>
    <property type="project" value="InterPro"/>
</dbReference>
<reference evidence="3" key="1">
    <citation type="submission" date="2023-01" db="EMBL/GenBank/DDBJ databases">
        <title>Key to firefly adult light organ development and bioluminescence: homeobox transcription factors regulate luciferase expression and transportation to peroxisome.</title>
        <authorList>
            <person name="Fu X."/>
        </authorList>
    </citation>
    <scope>NUCLEOTIDE SEQUENCE [LARGE SCALE GENOMIC DNA]</scope>
</reference>
<sequence>MDNIYSPTAQPNQFSSLFIPVVPMSANLPMSALRRRKREAFLRKQQRRILIRTGPGTFTRMKRTTAMEMGIIPPNDTVTYEVSFVMPSQQRRKTESERLLNITARLPNGEVGNVFELNVHNQSEHWYCNVCQCAVVGLVFIHEIEPTHITNMQNAGSCALGSELLQVVSSGSAPPEIEGEIEKVAQIQAILDRYTASSLIGLEYLIELVQHQQVNEYLCLLCDKRTIFNGAIEHTKSYKHILRYLQLHFPKCFNALKPYTTKRNRRNWQPLLRKIVAAIENKFGRLKPLAVDVNTFIGKRLYFQNLVSNGIHLSEQNGITFEELVDVKLLTANITDDSATILIKPSDDVSKPFQPTTKPEPGLETHITTKPAAYPKPNRIILTTIEKPKRSFSPITTANSKNLETLTTEKPNCSSFMPVTTNLEILTTEQHCSLPYVPGIPSSDPTPSAFPEQIYKYEKFQPHKLVPNLHILAGGHREVHLDYNESYLEPLFETNISKSGEIDEFKMHNFEIKVENDASIQGLSSPEPINSNITINTTLSEVIEVKLEASSDRDSDIIVIEDEDTIGTEHSCLPCKTEVLTLPISKKKSHELLGNLTEKPPIDKSKDHRSRSNSHERDWRRKGISRGYRSRSNSRDKYSGRNVRSKEYRSRSNSLEKDWRRKGISRGYRSRSNSPEKDWHRKGIRRGYRSRSTSRDKDSGRIVKRSNSREKEWRRKGIRMGYRSRSNSRENDWRRKDISRGYRSRSNSRDKDSGRIIKSKEYRSRSNSREIDWRRKGISRGYRGRSNSRKREECRSRSNSREKDLDRKGKSKEYRPRSNSREKYWRRKSKSRDREYNRDRDSYRKTEPPHITRDRKVPLVNPRLSSPHVKTKESDSDVNIVGILRLLTALEEKLGSLGPKVIDLFAQALKMEKTKVNSSKSLLDETNCILFETIQEKFKEQLLVGLVDDNQKKAFKTAIQKITTLLNRDSGERKKQLKKVKPTVASGTGTVDKAVVAKQISTAFAVQGKSASPAEVERLTNAVVAPAEASKNTDKPTRTETTASKPESGTGMDGLSDLDLQALLYNFNDLCATEQRNLTSYLKKLELKEPERVDRLKKIVMLYTEKRQKLAQASAHSSRDSNCLQATNLTVEKVEKSEVVTVTLDSDQNNCTFKDVFKMTKQNGKNNEERERKDKVPVFKTKDFDSLITNIIGNFKSRNESANLLGVRASSSSTSTIKSEKKYSTVTNSLNIRSNIRSRIEFNSEFDLRHKLDRNSRNYRPQHDRYVTPSDHHQRF</sequence>
<feature type="compositionally biased region" description="Basic and acidic residues" evidence="1">
    <location>
        <begin position="633"/>
        <end position="661"/>
    </location>
</feature>
<keyword evidence="3" id="KW-1185">Reference proteome</keyword>
<dbReference type="GO" id="GO:0003723">
    <property type="term" value="F:RNA binding"/>
    <property type="evidence" value="ECO:0007669"/>
    <property type="project" value="InterPro"/>
</dbReference>
<comment type="caution">
    <text evidence="2">The sequence shown here is derived from an EMBL/GenBank/DDBJ whole genome shotgun (WGS) entry which is preliminary data.</text>
</comment>
<feature type="region of interest" description="Disordered" evidence="1">
    <location>
        <begin position="591"/>
        <end position="715"/>
    </location>
</feature>
<evidence type="ECO:0000313" key="2">
    <source>
        <dbReference type="EMBL" id="KAK4873885.1"/>
    </source>
</evidence>
<dbReference type="AlphaFoldDB" id="A0AAN7SNN3"/>
<dbReference type="EMBL" id="JARPUR010000006">
    <property type="protein sequence ID" value="KAK4873885.1"/>
    <property type="molecule type" value="Genomic_DNA"/>
</dbReference>
<evidence type="ECO:0000256" key="1">
    <source>
        <dbReference type="SAM" id="MobiDB-lite"/>
    </source>
</evidence>
<feature type="region of interest" description="Disordered" evidence="1">
    <location>
        <begin position="1253"/>
        <end position="1276"/>
    </location>
</feature>
<name>A0AAN7SNN3_9COLE</name>
<feature type="compositionally biased region" description="Basic and acidic residues" evidence="1">
    <location>
        <begin position="693"/>
        <end position="715"/>
    </location>
</feature>
<feature type="region of interest" description="Disordered" evidence="1">
    <location>
        <begin position="350"/>
        <end position="370"/>
    </location>
</feature>
<gene>
    <name evidence="2" type="ORF">RN001_013245</name>
</gene>
<feature type="compositionally biased region" description="Basic and acidic residues" evidence="1">
    <location>
        <begin position="747"/>
        <end position="775"/>
    </location>
</feature>
<dbReference type="PANTHER" id="PTHR46528:SF1">
    <property type="entry name" value="PROTEIN SON"/>
    <property type="match status" value="1"/>
</dbReference>
<feature type="region of interest" description="Disordered" evidence="1">
    <location>
        <begin position="740"/>
        <end position="853"/>
    </location>
</feature>